<evidence type="ECO:0000313" key="3">
    <source>
        <dbReference type="Proteomes" id="UP000078540"/>
    </source>
</evidence>
<organism evidence="2 3">
    <name type="scientific">Atta colombica</name>
    <dbReference type="NCBI Taxonomy" id="520822"/>
    <lineage>
        <taxon>Eukaryota</taxon>
        <taxon>Metazoa</taxon>
        <taxon>Ecdysozoa</taxon>
        <taxon>Arthropoda</taxon>
        <taxon>Hexapoda</taxon>
        <taxon>Insecta</taxon>
        <taxon>Pterygota</taxon>
        <taxon>Neoptera</taxon>
        <taxon>Endopterygota</taxon>
        <taxon>Hymenoptera</taxon>
        <taxon>Apocrita</taxon>
        <taxon>Aculeata</taxon>
        <taxon>Formicoidea</taxon>
        <taxon>Formicidae</taxon>
        <taxon>Myrmicinae</taxon>
        <taxon>Atta</taxon>
    </lineage>
</organism>
<gene>
    <name evidence="2" type="ORF">ALC53_03128</name>
</gene>
<evidence type="ECO:0000256" key="1">
    <source>
        <dbReference type="SAM" id="MobiDB-lite"/>
    </source>
</evidence>
<accession>A0A195BRR4</accession>
<dbReference type="EMBL" id="KQ976424">
    <property type="protein sequence ID" value="KYM88644.1"/>
    <property type="molecule type" value="Genomic_DNA"/>
</dbReference>
<feature type="region of interest" description="Disordered" evidence="1">
    <location>
        <begin position="1"/>
        <end position="35"/>
    </location>
</feature>
<reference evidence="2 3" key="1">
    <citation type="submission" date="2015-09" db="EMBL/GenBank/DDBJ databases">
        <title>Atta colombica WGS genome.</title>
        <authorList>
            <person name="Nygaard S."/>
            <person name="Hu H."/>
            <person name="Boomsma J."/>
            <person name="Zhang G."/>
        </authorList>
    </citation>
    <scope>NUCLEOTIDE SEQUENCE [LARGE SCALE GENOMIC DNA]</scope>
    <source>
        <strain evidence="2">Treedump-2</strain>
        <tissue evidence="2">Whole body</tissue>
    </source>
</reference>
<feature type="compositionally biased region" description="Basic residues" evidence="1">
    <location>
        <begin position="10"/>
        <end position="27"/>
    </location>
</feature>
<proteinExistence type="predicted"/>
<name>A0A195BRR4_9HYME</name>
<keyword evidence="3" id="KW-1185">Reference proteome</keyword>
<evidence type="ECO:0000313" key="2">
    <source>
        <dbReference type="EMBL" id="KYM88644.1"/>
    </source>
</evidence>
<protein>
    <submittedName>
        <fullName evidence="2">Uncharacterized protein</fullName>
    </submittedName>
</protein>
<dbReference type="AlphaFoldDB" id="A0A195BRR4"/>
<sequence length="129" mass="15498">MADCLGMQRTRSKGKIKEKRKKEKKERKIIIARGQGRRNQDWDRVEENRDGEEITTDEYILSRHNLNSRALTEWVRVTFRITHPKVVDKIHGHVETAIRPSYHLASTLRMYRHELHRTLFLLARERQRA</sequence>
<dbReference type="Proteomes" id="UP000078540">
    <property type="component" value="Unassembled WGS sequence"/>
</dbReference>